<protein>
    <recommendedName>
        <fullName evidence="2">DUF7349 domain-containing protein</fullName>
    </recommendedName>
</protein>
<sequence>MQMLKSIYYGDYKTATIFGEVYFDKDGIAQGLTLEQERALSVVADYEFTEPEPEKPKAPAKPKTAPKAKPAAKEEK</sequence>
<gene>
    <name evidence="3" type="ORF">SALINJAH_86</name>
</gene>
<proteinExistence type="predicted"/>
<dbReference type="Proteomes" id="UP000203219">
    <property type="component" value="Segment"/>
</dbReference>
<evidence type="ECO:0000259" key="2">
    <source>
        <dbReference type="Pfam" id="PF24040"/>
    </source>
</evidence>
<name>A0A173GBQ2_9CAUD</name>
<dbReference type="KEGG" id="vg:29059978"/>
<reference evidence="4" key="1">
    <citation type="submission" date="2016-04" db="EMBL/GenBank/DDBJ databases">
        <authorList>
            <person name="Adebesin M.O."/>
            <person name="Ahama K."/>
            <person name="Alekasir E.M."/>
            <person name="Ali S."/>
            <person name="Aligholizadeh E."/>
            <person name="Allison J.M."/>
            <person name="Alzaher A."/>
            <person name="Andaya C.D."/>
            <person name="Asfaw S."/>
            <person name="Bansal N."/>
            <person name="Beauchard M.A."/>
            <person name="Betancourt K.A."/>
            <person name="Bhatia B."/>
            <person name="Boretti N.A."/>
            <person name="Brondi J.N."/>
            <person name="Byrd C.E."/>
            <person name="Cao A."/>
            <person name="Cardosa E.A."/>
            <person name="Carter A."/>
            <person name="Chen S."/>
            <person name="Chen Y."/>
            <person name="Clara V.K."/>
            <person name="Cobuzzi M."/>
            <person name="Conn O.L."/>
            <person name="Crosby I.A."/>
            <person name="Daly S.B."/>
            <person name="Depaz I.X."/>
            <person name="Dhaurali S."/>
            <person name="Dowdy K.M."/>
            <person name="Edokobi N.B."/>
            <person name="Ekanayake A.B."/>
            <person name="Ekekwe S.O."/>
            <person name="Emond M.A."/>
            <person name="Endres L."/>
            <person name="Eng S."/>
            <person name="Felkoski S.A."/>
            <person name="Gant C.D."/>
            <person name="Gaskin B."/>
            <person name="Gondal S."/>
            <person name="Gutmann J."/>
            <person name="Ha T.-A."/>
            <person name="Habteyes H."/>
            <person name="Hariri O."/>
            <person name="Healey R.M."/>
            <person name="Heins J.L."/>
            <person name="Henderson A.L."/>
            <person name="Hernandez F.M."/>
            <person name="Hoang P.T."/>
            <person name="Hope K.T."/>
            <person name="Husna A."/>
            <person name="Hussain A."/>
            <person name="Imani O."/>
            <person name="Jackson N.L."/>
            <person name="Jacob V.M."/>
            <person name="Kang C."/>
            <person name="Kantov R.M."/>
            <person name="Kavuru S."/>
            <person name="Kerr M.S."/>
            <person name="Khan O.A."/>
            <person name="Khan T.M."/>
            <person name="King T."/>
            <person name="Kulkarni R."/>
            <person name="Li A."/>
            <person name="Maczka C."/>
            <person name="Maisonet E."/>
            <person name="Majethia P.M."/>
            <person name="Malik D.A."/>
            <person name="Mariam A."/>
            <person name="Marquess E.B."/>
            <person name="Mattison J."/>
            <person name="Mcdonald N."/>
            <person name="Mehr S."/>
            <person name="Mengers S.R."/>
            <person name="Michaels D.P."/>
            <person name="Mondal S."/>
            <person name="Monney D.B."/>
            <person name="Nakhleh S.I."/>
            <person name="Ndubuizu N.C."/>
            <person name="Nguyen A.H."/>
            <person name="Nguyen K.M."/>
            <person name="Nguyen M.T."/>
            <person name="Nicholas M.L."/>
            <person name="Nimalan J.P."/>
            <person name="O'Connell R.A."/>
            <person name="Odoi E."/>
            <person name="Ojo L."/>
            <person name="Okoye A.E."/>
            <person name="Olateru-Olagbegi O."/>
            <person name="Osei K.V."/>
            <person name="Osei-Tutu A."/>
            <person name="Palilla A.M."/>
            <person name="Pancholi S."/>
            <person name="Park J.H."/>
            <person name="Patel K."/>
            <person name="Patel P."/>
            <person name="Pennington E."/>
            <person name="Peterson R.E."/>
            <person name="Pon J."/>
            <person name="Pourkarim H."/>
            <person name="Reed M.L."/>
            <person name="Rottman V."/>
            <person name="Salazar J."/>
            <person name="Samet S."/>
            <person name="Sendze O."/>
            <person name="Stelmack M.A."/>
            <person name="Stinnett R."/>
            <person name="Tchouaga A.L."/>
            <person name="Thompson E.M."/>
            <person name="Tran N.G."/>
            <person name="Truong T."/>
            <person name="Udo J.A."/>
            <person name="Verona L.T."/>
            <person name="Vu T.-Q."/>
            <person name="Wade J."/>
            <person name="Wang N.Q."/>
            <person name="Waters Z.M."/>
            <person name="Wellman R.J."/>
            <person name="Woldegabreal S."/>
            <person name="Yee A.C."/>
            <person name="Yirefu M."/>
            <person name="Zahangir S."/>
            <person name="Zhai Y."/>
            <person name="Devine C.L."/>
            <person name="Liao K."/>
            <person name="Prasad P.K."/>
            <person name="Ruthenberg K.J."/>
            <person name="Shonk J.A."/>
            <person name="Way M."/>
            <person name="Yousufi H.K."/>
            <person name="Cao L."/>
            <person name="Fox J."/>
            <person name="Hobbs E."/>
            <person name="Kilic S."/>
            <person name="Nunn R."/>
            <person name="Patel R."/>
            <person name="Rubenstein M."/>
            <person name="Cresawn S.G."/>
            <person name="Russell D.A."/>
            <person name="Pope W.H."/>
            <person name="Jacobs-Sera D."/>
            <person name="Hendrix R.W."/>
            <person name="Hatfull G.F."/>
            <person name="Erill I."/>
            <person name="Caruso S.M."/>
        </authorList>
    </citation>
    <scope>NUCLEOTIDE SEQUENCE [LARGE SCALE GENOMIC DNA]</scope>
</reference>
<evidence type="ECO:0000313" key="4">
    <source>
        <dbReference type="Proteomes" id="UP000203219"/>
    </source>
</evidence>
<feature type="domain" description="DUF7349" evidence="2">
    <location>
        <begin position="13"/>
        <end position="55"/>
    </location>
</feature>
<organism evidence="3 4">
    <name type="scientific">Bacillus phage SalinJah</name>
    <dbReference type="NCBI Taxonomy" id="1837830"/>
    <lineage>
        <taxon>Viruses</taxon>
        <taxon>Duplodnaviria</taxon>
        <taxon>Heunggongvirae</taxon>
        <taxon>Uroviricota</taxon>
        <taxon>Caudoviricetes</taxon>
        <taxon>Herelleviridae</taxon>
        <taxon>Bastillevirinae</taxon>
        <taxon>Wphvirus</taxon>
        <taxon>Wphvirus BPS13</taxon>
    </lineage>
</organism>
<accession>A0A173GBQ2</accession>
<evidence type="ECO:0000256" key="1">
    <source>
        <dbReference type="SAM" id="MobiDB-lite"/>
    </source>
</evidence>
<dbReference type="EMBL" id="KX011169">
    <property type="protein sequence ID" value="ANH50727.1"/>
    <property type="molecule type" value="Genomic_DNA"/>
</dbReference>
<dbReference type="InterPro" id="IPR055773">
    <property type="entry name" value="DUF7349"/>
</dbReference>
<feature type="region of interest" description="Disordered" evidence="1">
    <location>
        <begin position="48"/>
        <end position="76"/>
    </location>
</feature>
<dbReference type="RefSeq" id="YP_009282040.1">
    <property type="nucleotide sequence ID" value="NC_031034.1"/>
</dbReference>
<dbReference type="GeneID" id="29059978"/>
<evidence type="ECO:0000313" key="3">
    <source>
        <dbReference type="EMBL" id="ANH50727.1"/>
    </source>
</evidence>
<dbReference type="Pfam" id="PF24040">
    <property type="entry name" value="DUF7349"/>
    <property type="match status" value="1"/>
</dbReference>